<accession>A0A0W0TG40</accession>
<evidence type="ECO:0000313" key="2">
    <source>
        <dbReference type="Proteomes" id="UP000054773"/>
    </source>
</evidence>
<dbReference type="Proteomes" id="UP000054773">
    <property type="component" value="Unassembled WGS sequence"/>
</dbReference>
<gene>
    <name evidence="1" type="ORF">Lery_2685</name>
</gene>
<protein>
    <submittedName>
        <fullName evidence="1">RNA binding protein (Contains ribosomal protein S1 domain)</fullName>
    </submittedName>
</protein>
<sequence>MIVLYVPFPRNQAGDLAAGMDSWVKNHTQNFGQTIQVIFYQDEINYDAIPPDASIFLCAHGSSGAELKLYNNSNLDLSDDISIEEAARRLSHEFVFIHHKIQNIHLYCCGSQEKNSQMAKLIKDYLPHLQENHIHYYRGSLTSPNESGQLFSIVDAYYLPAEQVRFTVPPSKQQAQDEDDSTSCSKFHQYYLSKHFPYNDCFKAKRQEQKRHNFFAGIRERRQLDKFDNRRLWAEDMEIPANTLS</sequence>
<proteinExistence type="predicted"/>
<keyword evidence="2" id="KW-1185">Reference proteome</keyword>
<dbReference type="RefSeq" id="WP_131751081.1">
    <property type="nucleotide sequence ID" value="NZ_CAAAHY010000019.1"/>
</dbReference>
<dbReference type="GO" id="GO:0005840">
    <property type="term" value="C:ribosome"/>
    <property type="evidence" value="ECO:0007669"/>
    <property type="project" value="UniProtKB-KW"/>
</dbReference>
<name>A0A0W0TG40_LEGER</name>
<dbReference type="OrthoDB" id="5651204at2"/>
<dbReference type="EMBL" id="LNYA01000034">
    <property type="protein sequence ID" value="KTC94518.1"/>
    <property type="molecule type" value="Genomic_DNA"/>
</dbReference>
<dbReference type="PATRIC" id="fig|448.7.peg.2818"/>
<dbReference type="AlphaFoldDB" id="A0A0W0TG40"/>
<evidence type="ECO:0000313" key="1">
    <source>
        <dbReference type="EMBL" id="KTC94518.1"/>
    </source>
</evidence>
<keyword evidence="1" id="KW-0689">Ribosomal protein</keyword>
<comment type="caution">
    <text evidence="1">The sequence shown here is derived from an EMBL/GenBank/DDBJ whole genome shotgun (WGS) entry which is preliminary data.</text>
</comment>
<reference evidence="1 2" key="1">
    <citation type="submission" date="2015-11" db="EMBL/GenBank/DDBJ databases">
        <title>Genomic analysis of 38 Legionella species identifies large and diverse effector repertoires.</title>
        <authorList>
            <person name="Burstein D."/>
            <person name="Amaro F."/>
            <person name="Zusman T."/>
            <person name="Lifshitz Z."/>
            <person name="Cohen O."/>
            <person name="Gilbert J.A."/>
            <person name="Pupko T."/>
            <person name="Shuman H.A."/>
            <person name="Segal G."/>
        </authorList>
    </citation>
    <scope>NUCLEOTIDE SEQUENCE [LARGE SCALE GENOMIC DNA]</scope>
    <source>
        <strain evidence="1 2">SE-32A-C8</strain>
    </source>
</reference>
<keyword evidence="1" id="KW-0687">Ribonucleoprotein</keyword>
<organism evidence="1 2">
    <name type="scientific">Legionella erythra</name>
    <dbReference type="NCBI Taxonomy" id="448"/>
    <lineage>
        <taxon>Bacteria</taxon>
        <taxon>Pseudomonadati</taxon>
        <taxon>Pseudomonadota</taxon>
        <taxon>Gammaproteobacteria</taxon>
        <taxon>Legionellales</taxon>
        <taxon>Legionellaceae</taxon>
        <taxon>Legionella</taxon>
    </lineage>
</organism>